<reference evidence="3" key="1">
    <citation type="submission" date="2018-11" db="EMBL/GenBank/DDBJ databases">
        <authorList>
            <consortium name="Pathogen Informatics"/>
        </authorList>
    </citation>
    <scope>NUCLEOTIDE SEQUENCE</scope>
</reference>
<evidence type="ECO:0000256" key="2">
    <source>
        <dbReference type="SAM" id="Phobius"/>
    </source>
</evidence>
<protein>
    <submittedName>
        <fullName evidence="3">Uncharacterized protein</fullName>
    </submittedName>
</protein>
<feature type="region of interest" description="Disordered" evidence="1">
    <location>
        <begin position="54"/>
        <end position="74"/>
    </location>
</feature>
<dbReference type="AlphaFoldDB" id="A0A448X991"/>
<gene>
    <name evidence="3" type="ORF">PXEA_LOCUS24852</name>
</gene>
<proteinExistence type="predicted"/>
<evidence type="ECO:0000256" key="1">
    <source>
        <dbReference type="SAM" id="MobiDB-lite"/>
    </source>
</evidence>
<name>A0A448X991_9PLAT</name>
<keyword evidence="2" id="KW-0472">Membrane</keyword>
<evidence type="ECO:0000313" key="4">
    <source>
        <dbReference type="Proteomes" id="UP000784294"/>
    </source>
</evidence>
<dbReference type="Proteomes" id="UP000784294">
    <property type="component" value="Unassembled WGS sequence"/>
</dbReference>
<feature type="transmembrane region" description="Helical" evidence="2">
    <location>
        <begin position="30"/>
        <end position="51"/>
    </location>
</feature>
<organism evidence="3 4">
    <name type="scientific">Protopolystoma xenopodis</name>
    <dbReference type="NCBI Taxonomy" id="117903"/>
    <lineage>
        <taxon>Eukaryota</taxon>
        <taxon>Metazoa</taxon>
        <taxon>Spiralia</taxon>
        <taxon>Lophotrochozoa</taxon>
        <taxon>Platyhelminthes</taxon>
        <taxon>Monogenea</taxon>
        <taxon>Polyopisthocotylea</taxon>
        <taxon>Polystomatidea</taxon>
        <taxon>Polystomatidae</taxon>
        <taxon>Protopolystoma</taxon>
    </lineage>
</organism>
<accession>A0A448X991</accession>
<evidence type="ECO:0000313" key="3">
    <source>
        <dbReference type="EMBL" id="VEL31412.1"/>
    </source>
</evidence>
<keyword evidence="2" id="KW-1133">Transmembrane helix</keyword>
<keyword evidence="4" id="KW-1185">Reference proteome</keyword>
<sequence>SLDSSPTPTYSSRIETQLESPRLASLTRPAISFILPSLISFTVLFAPTLALRKHTDRPTDRSPSQLLSAPIPPSCLRKTHQSRIRPAGHATNVASNLVDQVTFSDGPTAPNPHPFWHRLRLVTSRCLAEVKAPRPAVVWRHWSRWQVSPGLLPVPTCPYTCVTHRHKHGIIACNCVNRSCRDEGLHTCRPAEFLL</sequence>
<keyword evidence="2" id="KW-0812">Transmembrane</keyword>
<comment type="caution">
    <text evidence="3">The sequence shown here is derived from an EMBL/GenBank/DDBJ whole genome shotgun (WGS) entry which is preliminary data.</text>
</comment>
<dbReference type="EMBL" id="CAAALY010122038">
    <property type="protein sequence ID" value="VEL31412.1"/>
    <property type="molecule type" value="Genomic_DNA"/>
</dbReference>
<feature type="non-terminal residue" evidence="3">
    <location>
        <position position="1"/>
    </location>
</feature>